<comment type="caution">
    <text evidence="2">The sequence shown here is derived from an EMBL/GenBank/DDBJ whole genome shotgun (WGS) entry which is preliminary data.</text>
</comment>
<evidence type="ECO:0000256" key="1">
    <source>
        <dbReference type="SAM" id="Phobius"/>
    </source>
</evidence>
<protein>
    <submittedName>
        <fullName evidence="2">Uncharacterized protein</fullName>
    </submittedName>
</protein>
<dbReference type="AlphaFoldDB" id="A0A1R1BTV4"/>
<keyword evidence="1" id="KW-0472">Membrane</keyword>
<keyword evidence="1" id="KW-1133">Transmembrane helix</keyword>
<keyword evidence="1" id="KW-0812">Transmembrane</keyword>
<name>A0A1R1BTV4_PAEAM</name>
<reference evidence="2 3" key="1">
    <citation type="submission" date="2016-11" db="EMBL/GenBank/DDBJ databases">
        <title>Paenibacillus species isolates.</title>
        <authorList>
            <person name="Beno S.M."/>
        </authorList>
    </citation>
    <scope>NUCLEOTIDE SEQUENCE [LARGE SCALE GENOMIC DNA]</scope>
    <source>
        <strain evidence="2 3">FSL H8-0246</strain>
    </source>
</reference>
<organism evidence="2 3">
    <name type="scientific">Paenibacillus amylolyticus</name>
    <dbReference type="NCBI Taxonomy" id="1451"/>
    <lineage>
        <taxon>Bacteria</taxon>
        <taxon>Bacillati</taxon>
        <taxon>Bacillota</taxon>
        <taxon>Bacilli</taxon>
        <taxon>Bacillales</taxon>
        <taxon>Paenibacillaceae</taxon>
        <taxon>Paenibacillus</taxon>
    </lineage>
</organism>
<feature type="transmembrane region" description="Helical" evidence="1">
    <location>
        <begin position="123"/>
        <end position="144"/>
    </location>
</feature>
<dbReference type="EMBL" id="MRTJ01000005">
    <property type="protein sequence ID" value="OMF13275.1"/>
    <property type="molecule type" value="Genomic_DNA"/>
</dbReference>
<dbReference type="Proteomes" id="UP000187134">
    <property type="component" value="Unassembled WGS sequence"/>
</dbReference>
<gene>
    <name evidence="2" type="ORF">BK131_15280</name>
</gene>
<feature type="transmembrane region" description="Helical" evidence="1">
    <location>
        <begin position="90"/>
        <end position="111"/>
    </location>
</feature>
<sequence length="150" mass="16997">MTNTHRINRPRGKILAALLTAIVISLVMGIYHYVPLDERIENTHYYSFGYKFTVGLLINLAILLFLITPLSILVDGLLLYRKKDNTHMRLLVAIAAYALLGFIGGIIYSIFTRNFNTFSAQTIHIVVCSLVFLTSQLVLNRSFLHSSSHR</sequence>
<feature type="transmembrane region" description="Helical" evidence="1">
    <location>
        <begin position="54"/>
        <end position="78"/>
    </location>
</feature>
<proteinExistence type="predicted"/>
<evidence type="ECO:0000313" key="2">
    <source>
        <dbReference type="EMBL" id="OMF13275.1"/>
    </source>
</evidence>
<accession>A0A1R1BTV4</accession>
<evidence type="ECO:0000313" key="3">
    <source>
        <dbReference type="Proteomes" id="UP000187134"/>
    </source>
</evidence>
<feature type="transmembrane region" description="Helical" evidence="1">
    <location>
        <begin position="12"/>
        <end position="34"/>
    </location>
</feature>